<dbReference type="PANTHER" id="PTHR35894">
    <property type="entry name" value="GENERAL SECRETION PATHWAY PROTEIN A-RELATED"/>
    <property type="match status" value="1"/>
</dbReference>
<reference evidence="2" key="1">
    <citation type="journal article" date="2020" name="mSystems">
        <title>Genome- and Community-Level Interaction Insights into Carbon Utilization and Element Cycling Functions of Hydrothermarchaeota in Hydrothermal Sediment.</title>
        <authorList>
            <person name="Zhou Z."/>
            <person name="Liu Y."/>
            <person name="Xu W."/>
            <person name="Pan J."/>
            <person name="Luo Z.H."/>
            <person name="Li M."/>
        </authorList>
    </citation>
    <scope>NUCLEOTIDE SEQUENCE [LARGE SCALE GENOMIC DNA]</scope>
    <source>
        <strain evidence="2">SpSt-774</strain>
    </source>
</reference>
<name>A0A7C4TCH3_UNCW3</name>
<feature type="domain" description="ORC1/DEAH AAA+ ATPase" evidence="1">
    <location>
        <begin position="43"/>
        <end position="175"/>
    </location>
</feature>
<dbReference type="InterPro" id="IPR052026">
    <property type="entry name" value="ExeA_AAA_ATPase_DNA-bind"/>
</dbReference>
<dbReference type="SUPFAM" id="SSF52540">
    <property type="entry name" value="P-loop containing nucleoside triphosphate hydrolases"/>
    <property type="match status" value="1"/>
</dbReference>
<sequence>MGYETFYKLKEHPFSFTTDEKFYYNSPQHSKALVKLTHAVETEKGLALLIGDIGTGKTTLSRRLLDQLINDGIEATLLVIIHSEITSLWFLKKIALMLEAPTDSENKIDIITAVYHRLLDLTSKNKKVVILIDEANMLQRKDLMEEIRGLLNLESEHGKLLNFILFGLPEMEDYLKLDPPLYQRIAVRCVLEPLDQETTQNYIVHRLRVAGCARPLFTGGAMKAIYQYSKGIPRSINAICDNALLEGFLLKKELVDEKIIADVCHDLGLS</sequence>
<comment type="caution">
    <text evidence="2">The sequence shown here is derived from an EMBL/GenBank/DDBJ whole genome shotgun (WGS) entry which is preliminary data.</text>
</comment>
<accession>A0A7C4TCH3</accession>
<dbReference type="PANTHER" id="PTHR35894:SF1">
    <property type="entry name" value="PHOSPHORIBULOKINASE _ URIDINE KINASE FAMILY"/>
    <property type="match status" value="1"/>
</dbReference>
<dbReference type="AlphaFoldDB" id="A0A7C4TCH3"/>
<dbReference type="CDD" id="cd00009">
    <property type="entry name" value="AAA"/>
    <property type="match status" value="1"/>
</dbReference>
<dbReference type="Pfam" id="PF13401">
    <property type="entry name" value="AAA_22"/>
    <property type="match status" value="1"/>
</dbReference>
<dbReference type="Gene3D" id="3.40.50.300">
    <property type="entry name" value="P-loop containing nucleotide triphosphate hydrolases"/>
    <property type="match status" value="1"/>
</dbReference>
<gene>
    <name evidence="2" type="ORF">ENV60_08240</name>
</gene>
<proteinExistence type="predicted"/>
<dbReference type="GO" id="GO:0016887">
    <property type="term" value="F:ATP hydrolysis activity"/>
    <property type="evidence" value="ECO:0007669"/>
    <property type="project" value="InterPro"/>
</dbReference>
<dbReference type="InterPro" id="IPR049945">
    <property type="entry name" value="AAA_22"/>
</dbReference>
<organism evidence="2">
    <name type="scientific">candidate division WOR-3 bacterium</name>
    <dbReference type="NCBI Taxonomy" id="2052148"/>
    <lineage>
        <taxon>Bacteria</taxon>
        <taxon>Bacteria division WOR-3</taxon>
    </lineage>
</organism>
<evidence type="ECO:0000259" key="1">
    <source>
        <dbReference type="Pfam" id="PF13401"/>
    </source>
</evidence>
<dbReference type="EMBL" id="DTGZ01000155">
    <property type="protein sequence ID" value="HGV98268.1"/>
    <property type="molecule type" value="Genomic_DNA"/>
</dbReference>
<protein>
    <submittedName>
        <fullName evidence="2">AAA family ATPase</fullName>
    </submittedName>
</protein>
<evidence type="ECO:0000313" key="2">
    <source>
        <dbReference type="EMBL" id="HGV98268.1"/>
    </source>
</evidence>
<dbReference type="InterPro" id="IPR027417">
    <property type="entry name" value="P-loop_NTPase"/>
</dbReference>